<dbReference type="GeneID" id="92004263"/>
<feature type="coiled-coil region" evidence="1">
    <location>
        <begin position="231"/>
        <end position="343"/>
    </location>
</feature>
<name>A0ABR3CTJ5_9PEZI</name>
<keyword evidence="4" id="KW-1185">Reference proteome</keyword>
<feature type="coiled-coil region" evidence="1">
    <location>
        <begin position="371"/>
        <end position="413"/>
    </location>
</feature>
<proteinExistence type="predicted"/>
<organism evidence="3 4">
    <name type="scientific">Diplodia seriata</name>
    <dbReference type="NCBI Taxonomy" id="420778"/>
    <lineage>
        <taxon>Eukaryota</taxon>
        <taxon>Fungi</taxon>
        <taxon>Dikarya</taxon>
        <taxon>Ascomycota</taxon>
        <taxon>Pezizomycotina</taxon>
        <taxon>Dothideomycetes</taxon>
        <taxon>Dothideomycetes incertae sedis</taxon>
        <taxon>Botryosphaeriales</taxon>
        <taxon>Botryosphaeriaceae</taxon>
        <taxon>Diplodia</taxon>
    </lineage>
</organism>
<feature type="coiled-coil region" evidence="1">
    <location>
        <begin position="793"/>
        <end position="828"/>
    </location>
</feature>
<feature type="coiled-coil region" evidence="1">
    <location>
        <begin position="536"/>
        <end position="609"/>
    </location>
</feature>
<dbReference type="EMBL" id="JAJVCZ030000001">
    <property type="protein sequence ID" value="KAL0264231.1"/>
    <property type="molecule type" value="Genomic_DNA"/>
</dbReference>
<feature type="coiled-coil region" evidence="1">
    <location>
        <begin position="123"/>
        <end position="197"/>
    </location>
</feature>
<evidence type="ECO:0000256" key="2">
    <source>
        <dbReference type="SAM" id="MobiDB-lite"/>
    </source>
</evidence>
<gene>
    <name evidence="3" type="ORF">SLS55_000178</name>
</gene>
<keyword evidence="1" id="KW-0175">Coiled coil</keyword>
<dbReference type="RefSeq" id="XP_066636971.1">
    <property type="nucleotide sequence ID" value="XM_066771692.1"/>
</dbReference>
<sequence length="934" mass="106520">MAPKKASKWTEAHQVNLRYLHALLQVSDQDLKDVTPANLDQVFDKDETGAIKIVRSAMQRMTNIQDILTPEHSRALDEAMGLMDEARNKMISDLERKAQDRKTTLRTNKARHARKIKVRDLRIKRLTERYEATRQAAEAARQEHDDRIARLTEAHSEEIANAKRQCQQTTLELQSDHEAMLRKARETEQHVRDLLREAYKNAEDASAANVRSAKALADLQSAMSASSSEQQQRFAEQATNAIQQVEQARSEMKEACKKEMDDLRKRLEDSKAEAILAEKEAAETRAQGKKMTSDMLHKTQLEIQNNKHEAIVRELKHSHGRQLKELRDECEKQEKTYAQLTSQALQDKDTQQARELSSILDCYDVSTTELREEYQREFDAQKKDLEKARQEERQALEEEANAKQEELKRQMSEQAITMQRREEDWQHKMELKDQMHNNAMDTLHQKLERECKDKLKEEELDHLDALQRERELHESTDATVNARDETIRKQTQQLQKITEESAKHSSALENCKASHLEISQKLLESEEQLHQRGKLLDSCREQVNEHKGKIDALQGMLDEKEQSLQSVCADLEAARDSRQTWEKRYRQVEKEKESTMEELEKKNKALSAETQSKVAFQTQAKECANNRAAEKKAADDRIRALNGDIRNLCQTVKKCTNTMAFLRSASQAVEKVRGEEHEQFLSRTKYLQDALTQAETELDYKDRLCEKLAVRVDELASRVRERILQKKQMVRDFKAMRSRDVEVVKSVCRRVVTAYLEVVDLRAHVAKEESRSKTRADQVQTCRRMLADFRHDKKVLMDALKNSKEECKNALEESEKKYKHALKDSQEECEKRGQLLAFCQWRIHVYTTWLHRMASLAQDSMGVIRELQEDLDKYKIARDTAWRSILPWAGGTPGAAGTGGVGGGAGGAGAGGGAGGAGAGGAGGAGAGGAGGAD</sequence>
<reference evidence="3 4" key="1">
    <citation type="submission" date="2024-02" db="EMBL/GenBank/DDBJ databases">
        <title>De novo assembly and annotation of 12 fungi associated with fruit tree decline syndrome in Ontario, Canada.</title>
        <authorList>
            <person name="Sulman M."/>
            <person name="Ellouze W."/>
            <person name="Ilyukhin E."/>
        </authorList>
    </citation>
    <scope>NUCLEOTIDE SEQUENCE [LARGE SCALE GENOMIC DNA]</scope>
    <source>
        <strain evidence="3 4">FDS-637</strain>
    </source>
</reference>
<comment type="caution">
    <text evidence="3">The sequence shown here is derived from an EMBL/GenBank/DDBJ whole genome shotgun (WGS) entry which is preliminary data.</text>
</comment>
<evidence type="ECO:0000313" key="3">
    <source>
        <dbReference type="EMBL" id="KAL0264231.1"/>
    </source>
</evidence>
<evidence type="ECO:0000256" key="1">
    <source>
        <dbReference type="SAM" id="Coils"/>
    </source>
</evidence>
<dbReference type="Proteomes" id="UP001430584">
    <property type="component" value="Unassembled WGS sequence"/>
</dbReference>
<feature type="region of interest" description="Disordered" evidence="2">
    <location>
        <begin position="909"/>
        <end position="934"/>
    </location>
</feature>
<protein>
    <submittedName>
        <fullName evidence="3">Uncharacterized protein</fullName>
    </submittedName>
</protein>
<evidence type="ECO:0000313" key="4">
    <source>
        <dbReference type="Proteomes" id="UP001430584"/>
    </source>
</evidence>
<accession>A0ABR3CTJ5</accession>